<organism evidence="2 3">
    <name type="scientific">Citricoccus parietis</name>
    <dbReference type="NCBI Taxonomy" id="592307"/>
    <lineage>
        <taxon>Bacteria</taxon>
        <taxon>Bacillati</taxon>
        <taxon>Actinomycetota</taxon>
        <taxon>Actinomycetes</taxon>
        <taxon>Micrococcales</taxon>
        <taxon>Micrococcaceae</taxon>
        <taxon>Citricoccus</taxon>
    </lineage>
</organism>
<feature type="region of interest" description="Disordered" evidence="1">
    <location>
        <begin position="24"/>
        <end position="47"/>
    </location>
</feature>
<comment type="caution">
    <text evidence="2">The sequence shown here is derived from an EMBL/GenBank/DDBJ whole genome shotgun (WGS) entry which is preliminary data.</text>
</comment>
<keyword evidence="3" id="KW-1185">Reference proteome</keyword>
<evidence type="ECO:0000313" key="3">
    <source>
        <dbReference type="Proteomes" id="UP001589575"/>
    </source>
</evidence>
<dbReference type="EMBL" id="JBHMFI010000001">
    <property type="protein sequence ID" value="MFB9070023.1"/>
    <property type="molecule type" value="Genomic_DNA"/>
</dbReference>
<dbReference type="Proteomes" id="UP001589575">
    <property type="component" value="Unassembled WGS sequence"/>
</dbReference>
<name>A0ABV5FTL3_9MICC</name>
<sequence>MGEQSGCRRTPGIPVAAFRFPVHDAGRAPRCAAPADRRGPCPGPGPS</sequence>
<accession>A0ABV5FTL3</accession>
<evidence type="ECO:0000256" key="1">
    <source>
        <dbReference type="SAM" id="MobiDB-lite"/>
    </source>
</evidence>
<protein>
    <submittedName>
        <fullName evidence="2">Uncharacterized protein</fullName>
    </submittedName>
</protein>
<gene>
    <name evidence="2" type="ORF">ACFFX0_01955</name>
</gene>
<reference evidence="2 3" key="1">
    <citation type="submission" date="2024-09" db="EMBL/GenBank/DDBJ databases">
        <authorList>
            <person name="Sun Q."/>
            <person name="Mori K."/>
        </authorList>
    </citation>
    <scope>NUCLEOTIDE SEQUENCE [LARGE SCALE GENOMIC DNA]</scope>
    <source>
        <strain evidence="2 3">CCM 7609</strain>
    </source>
</reference>
<proteinExistence type="predicted"/>
<evidence type="ECO:0000313" key="2">
    <source>
        <dbReference type="EMBL" id="MFB9070023.1"/>
    </source>
</evidence>